<dbReference type="Proteomes" id="UP000237819">
    <property type="component" value="Unassembled WGS sequence"/>
</dbReference>
<protein>
    <recommendedName>
        <fullName evidence="2">HDOD domain-containing protein</fullName>
    </recommendedName>
</protein>
<dbReference type="InterPro" id="IPR029787">
    <property type="entry name" value="Nucleotide_cyclase"/>
</dbReference>
<name>A0A2S8GQ52_9BACT</name>
<dbReference type="InterPro" id="IPR052340">
    <property type="entry name" value="RNase_Y/CdgJ"/>
</dbReference>
<dbReference type="PROSITE" id="PS51833">
    <property type="entry name" value="HDOD"/>
    <property type="match status" value="1"/>
</dbReference>
<dbReference type="Gene3D" id="3.30.70.270">
    <property type="match status" value="1"/>
</dbReference>
<dbReference type="Pfam" id="PF08668">
    <property type="entry name" value="HDOD"/>
    <property type="match status" value="1"/>
</dbReference>
<dbReference type="PANTHER" id="PTHR33525:SF3">
    <property type="entry name" value="RIBONUCLEASE Y"/>
    <property type="match status" value="1"/>
</dbReference>
<proteinExistence type="predicted"/>
<organism evidence="3 4">
    <name type="scientific">Blastopirellula marina</name>
    <dbReference type="NCBI Taxonomy" id="124"/>
    <lineage>
        <taxon>Bacteria</taxon>
        <taxon>Pseudomonadati</taxon>
        <taxon>Planctomycetota</taxon>
        <taxon>Planctomycetia</taxon>
        <taxon>Pirellulales</taxon>
        <taxon>Pirellulaceae</taxon>
        <taxon>Blastopirellula</taxon>
    </lineage>
</organism>
<evidence type="ECO:0000313" key="3">
    <source>
        <dbReference type="EMBL" id="PQO46568.1"/>
    </source>
</evidence>
<dbReference type="SUPFAM" id="SSF109604">
    <property type="entry name" value="HD-domain/PDEase-like"/>
    <property type="match status" value="1"/>
</dbReference>
<gene>
    <name evidence="3" type="ORF">C5Y93_08845</name>
</gene>
<dbReference type="EMBL" id="PUHZ01000009">
    <property type="protein sequence ID" value="PQO46568.1"/>
    <property type="molecule type" value="Genomic_DNA"/>
</dbReference>
<reference evidence="3 4" key="1">
    <citation type="submission" date="2018-02" db="EMBL/GenBank/DDBJ databases">
        <title>Comparative genomes isolates from brazilian mangrove.</title>
        <authorList>
            <person name="Araujo J.E."/>
            <person name="Taketani R.G."/>
            <person name="Silva M.C.P."/>
            <person name="Loureco M.V."/>
            <person name="Andreote F.D."/>
        </authorList>
    </citation>
    <scope>NUCLEOTIDE SEQUENCE [LARGE SCALE GENOMIC DNA]</scope>
    <source>
        <strain evidence="3 4">Nap-Phe MGV</strain>
    </source>
</reference>
<dbReference type="PANTHER" id="PTHR33525">
    <property type="match status" value="1"/>
</dbReference>
<dbReference type="AlphaFoldDB" id="A0A2S8GQ52"/>
<evidence type="ECO:0000313" key="4">
    <source>
        <dbReference type="Proteomes" id="UP000237819"/>
    </source>
</evidence>
<dbReference type="SUPFAM" id="SSF55073">
    <property type="entry name" value="Nucleotide cyclase"/>
    <property type="match status" value="1"/>
</dbReference>
<accession>A0A2S8GQ52</accession>
<feature type="region of interest" description="Disordered" evidence="1">
    <location>
        <begin position="332"/>
        <end position="359"/>
    </location>
</feature>
<sequence length="528" mass="57837">MSRAKQFYSLPTVAMEVLQLTSNQNAGVAQIKECILRDPAMTVKILKSVNSPLFGLSGEVSDLNQALALLGIKPLKLLVLGFSLPKEMMQGIEAEVLAQYWQFSLTKAVAAREIATLQNRQFGDEAFIAGLLSELGALILLQDLGDAYANFTNKVLQEHADLSEMEWSTLGFDHAILGCRLLQSWNLPESLVQTIRQGHPSSGIEFTELSPQAATLRMAHTLAEVLAHHRLDLMPQLLDQLTGTSHQDTATIEHLVIDIQDKLHQLASVLSVALPEGTRYGDIIVDAYQQLSNLAEDVAPPLAFGNRDTRDRVVRSDEGQCLVETMRHFVHRGGPVTSAPHTEKRPAGKQGSQSQDECEVEPLPLATANLEITASREVLSKMSAAMQRCRDQRVDFSLAILQINDFQEFILLAGIEEVEVVRKVIETVAMRLCDGNGQVVPCGDSAVAVLLEGHDRHQTVSLARQISEMVGVWAQRRPYHDLALSGGVASTYVPPKSLPPQEIFQAARRCLQASTNGGGKVLKSIELL</sequence>
<feature type="domain" description="HDOD" evidence="2">
    <location>
        <begin position="7"/>
        <end position="201"/>
    </location>
</feature>
<dbReference type="InterPro" id="IPR013976">
    <property type="entry name" value="HDOD"/>
</dbReference>
<comment type="caution">
    <text evidence="3">The sequence shown here is derived from an EMBL/GenBank/DDBJ whole genome shotgun (WGS) entry which is preliminary data.</text>
</comment>
<dbReference type="InterPro" id="IPR043128">
    <property type="entry name" value="Rev_trsase/Diguanyl_cyclase"/>
</dbReference>
<evidence type="ECO:0000259" key="2">
    <source>
        <dbReference type="PROSITE" id="PS51833"/>
    </source>
</evidence>
<evidence type="ECO:0000256" key="1">
    <source>
        <dbReference type="SAM" id="MobiDB-lite"/>
    </source>
</evidence>
<dbReference type="Gene3D" id="1.10.3210.10">
    <property type="entry name" value="Hypothetical protein af1432"/>
    <property type="match status" value="1"/>
</dbReference>